<feature type="domain" description="Beta-mannosidase-like galactose-binding" evidence="8">
    <location>
        <begin position="11"/>
        <end position="181"/>
    </location>
</feature>
<evidence type="ECO:0000256" key="1">
    <source>
        <dbReference type="ARBA" id="ARBA00000829"/>
    </source>
</evidence>
<dbReference type="RefSeq" id="XP_062623473.1">
    <property type="nucleotide sequence ID" value="XM_062767489.1"/>
</dbReference>
<dbReference type="PANTHER" id="PTHR43730">
    <property type="entry name" value="BETA-MANNOSIDASE"/>
    <property type="match status" value="1"/>
</dbReference>
<dbReference type="Pfam" id="PF22666">
    <property type="entry name" value="Glyco_hydro_2_N2"/>
    <property type="match status" value="1"/>
</dbReference>
<feature type="domain" description="Mannosidase Ig/CBM-like" evidence="7">
    <location>
        <begin position="698"/>
        <end position="791"/>
    </location>
</feature>
<dbReference type="PANTHER" id="PTHR43730:SF1">
    <property type="entry name" value="BETA-MANNOSIDASE"/>
    <property type="match status" value="1"/>
</dbReference>
<evidence type="ECO:0000313" key="10">
    <source>
        <dbReference type="Proteomes" id="UP000827549"/>
    </source>
</evidence>
<dbReference type="AlphaFoldDB" id="A0AAF1BF23"/>
<dbReference type="SUPFAM" id="SSF51445">
    <property type="entry name" value="(Trans)glycosidases"/>
    <property type="match status" value="1"/>
</dbReference>
<evidence type="ECO:0000259" key="7">
    <source>
        <dbReference type="Pfam" id="PF17786"/>
    </source>
</evidence>
<dbReference type="InterPro" id="IPR008979">
    <property type="entry name" value="Galactose-bd-like_sf"/>
</dbReference>
<name>A0AAF1BF23_9TREE</name>
<dbReference type="FunFam" id="3.20.20.80:FF:000050">
    <property type="entry name" value="Beta-mannosidase B"/>
    <property type="match status" value="1"/>
</dbReference>
<dbReference type="InterPro" id="IPR036156">
    <property type="entry name" value="Beta-gal/glucu_dom_sf"/>
</dbReference>
<dbReference type="Pfam" id="PF17786">
    <property type="entry name" value="Mannosidase_ig"/>
    <property type="match status" value="1"/>
</dbReference>
<dbReference type="Proteomes" id="UP000827549">
    <property type="component" value="Chromosome 1"/>
</dbReference>
<keyword evidence="4" id="KW-0378">Hydrolase</keyword>
<dbReference type="InterPro" id="IPR050887">
    <property type="entry name" value="Beta-mannosidase_GH2"/>
</dbReference>
<evidence type="ECO:0000256" key="3">
    <source>
        <dbReference type="ARBA" id="ARBA00012754"/>
    </source>
</evidence>
<dbReference type="GeneID" id="87804277"/>
<evidence type="ECO:0000256" key="5">
    <source>
        <dbReference type="ARBA" id="ARBA00023295"/>
    </source>
</evidence>
<dbReference type="Gene3D" id="2.60.40.10">
    <property type="entry name" value="Immunoglobulins"/>
    <property type="match status" value="1"/>
</dbReference>
<evidence type="ECO:0000256" key="4">
    <source>
        <dbReference type="ARBA" id="ARBA00022801"/>
    </source>
</evidence>
<dbReference type="Gene3D" id="3.20.20.80">
    <property type="entry name" value="Glycosidases"/>
    <property type="match status" value="1"/>
</dbReference>
<organism evidence="9 10">
    <name type="scientific">Vanrija pseudolonga</name>
    <dbReference type="NCBI Taxonomy" id="143232"/>
    <lineage>
        <taxon>Eukaryota</taxon>
        <taxon>Fungi</taxon>
        <taxon>Dikarya</taxon>
        <taxon>Basidiomycota</taxon>
        <taxon>Agaricomycotina</taxon>
        <taxon>Tremellomycetes</taxon>
        <taxon>Trichosporonales</taxon>
        <taxon>Trichosporonaceae</taxon>
        <taxon>Vanrija</taxon>
    </lineage>
</organism>
<evidence type="ECO:0000256" key="2">
    <source>
        <dbReference type="ARBA" id="ARBA00004740"/>
    </source>
</evidence>
<evidence type="ECO:0000256" key="6">
    <source>
        <dbReference type="SAM" id="MobiDB-lite"/>
    </source>
</evidence>
<dbReference type="GO" id="GO:0004567">
    <property type="term" value="F:beta-mannosidase activity"/>
    <property type="evidence" value="ECO:0007669"/>
    <property type="project" value="UniProtKB-EC"/>
</dbReference>
<evidence type="ECO:0000259" key="8">
    <source>
        <dbReference type="Pfam" id="PF22666"/>
    </source>
</evidence>
<feature type="region of interest" description="Disordered" evidence="6">
    <location>
        <begin position="740"/>
        <end position="760"/>
    </location>
</feature>
<comment type="catalytic activity">
    <reaction evidence="1">
        <text>Hydrolysis of terminal, non-reducing beta-D-mannose residues in beta-D-mannosides.</text>
        <dbReference type="EC" id="3.2.1.25"/>
    </reaction>
</comment>
<dbReference type="InterPro" id="IPR054593">
    <property type="entry name" value="Beta-mannosidase-like_N2"/>
</dbReference>
<keyword evidence="10" id="KW-1185">Reference proteome</keyword>
<dbReference type="EC" id="3.2.1.25" evidence="3"/>
<comment type="pathway">
    <text evidence="2">Glycan metabolism; N-glycan degradation.</text>
</comment>
<dbReference type="Gene3D" id="2.60.120.260">
    <property type="entry name" value="Galactose-binding domain-like"/>
    <property type="match status" value="1"/>
</dbReference>
<evidence type="ECO:0000313" key="9">
    <source>
        <dbReference type="EMBL" id="WOO77441.1"/>
    </source>
</evidence>
<proteinExistence type="predicted"/>
<dbReference type="InterPro" id="IPR041447">
    <property type="entry name" value="Mannosidase_ig"/>
</dbReference>
<keyword evidence="5" id="KW-0326">Glycosidase</keyword>
<accession>A0AAF1BF23</accession>
<dbReference type="GO" id="GO:0006516">
    <property type="term" value="P:glycoprotein catabolic process"/>
    <property type="evidence" value="ECO:0007669"/>
    <property type="project" value="TreeGrafter"/>
</dbReference>
<dbReference type="SUPFAM" id="SSF49303">
    <property type="entry name" value="beta-Galactosidase/glucuronidase domain"/>
    <property type="match status" value="1"/>
</dbReference>
<sequence length="863" mass="95769">MPTRTRLDTGWSYTQRANASFPDVVDAWRACARFPTDVHAELEAAEVIANPHRGMNEWDVQWVSEADWAFKTTFTAPSSGQYTDLVFDGLDTYCAILVNGTQVATTDNMFRSHRVRIAPKAGTNSLELVFAAPWTRAKALEAQHGARTVWNGDGSRVYARKAQYGWGWDWGPAILTVGPWRDVWLEAFAYRLDNVRFDADVEGAGYDRAVLRVFTLNVVPEPSDAERDNLRIAYTLTDGDGTVVHQSVLPLDDLLDVDLQGKVKLWWPVRYGAQPLYELDIALLSPDGATLAGYASRVAFRHVRLIREPLPPVTSAVFSDPGGQSFVFQINGVRIFAAGANWIPGDTSLSRMSAGDYAKWVKRLADGNMNMLRVWGGGVYESPALYDACDRLGVLVWQDFMFACGLYPSFDVFNASVKAEAEDAVRRLRVHPCVVIFAGNNEDYTLAESEGVADYDDASGDYSGSKFPARHIYEIILPRVVARDSTIPYVRGSPYGGRTSNDPTTGDIHQWSVWHGAQEPWSAWPRLAGRFVSEFGMQAWPHARTVKQFFDDPETAEGDAQWYPQSRVAAQHNKAAGFERRLALYLAENFRGTPDAASVAGYAYATQLVQSEALAAAYRAWRRNWKGRGREYTAGALVWQLNDCWPCVSWAIVDFYGRAKPAYFAIKRELEPVVVGLHRRETKTYDEASNARYTIAHTLEIWAANATLREEKVTLEVVTYELGTAAPISRMRLDVTLPPNASTEVSSAPLPGQEPRHSEAVPPRPIVVSARVLGSDGTVLARTANWPEPYKFLDLPEPGLHLDVNGDSVTVSVTAPLKGLVLDADADLEFSDQALDVFPHDPQTVTAPGLNGRPVHARYLENK</sequence>
<dbReference type="InterPro" id="IPR017853">
    <property type="entry name" value="GH"/>
</dbReference>
<dbReference type="InterPro" id="IPR013783">
    <property type="entry name" value="Ig-like_fold"/>
</dbReference>
<dbReference type="SUPFAM" id="SSF49785">
    <property type="entry name" value="Galactose-binding domain-like"/>
    <property type="match status" value="1"/>
</dbReference>
<protein>
    <recommendedName>
        <fullName evidence="3">beta-mannosidase</fullName>
        <ecNumber evidence="3">3.2.1.25</ecNumber>
    </recommendedName>
</protein>
<gene>
    <name evidence="9" type="primary">man9_0</name>
    <name evidence="9" type="ORF">LOC62_01G001019</name>
</gene>
<dbReference type="EMBL" id="CP086714">
    <property type="protein sequence ID" value="WOO77441.1"/>
    <property type="molecule type" value="Genomic_DNA"/>
</dbReference>
<reference evidence="9" key="1">
    <citation type="submission" date="2023-10" db="EMBL/GenBank/DDBJ databases">
        <authorList>
            <person name="Noh H."/>
        </authorList>
    </citation>
    <scope>NUCLEOTIDE SEQUENCE</scope>
    <source>
        <strain evidence="9">DUCC4014</strain>
    </source>
</reference>